<sequence length="263" mass="28288">MNHRPIVTLTTDFGEGSRYVGAMKGALLAVCPELTIVDISHAVPHQNVLQAAITLVESTPYFPPQTIHVAVIDPGVGTNRRILYAEIDGQRYIGPDNGIFTCLADRAKPSTMRSVENTKLWRCGVSSTFHGRDIMAPVAAHLAAGVEPAEVGPEIDDFIRIPLPQAERVANKIEGEVTEVDSFGNLITNITTEMLADVPRGEETRICCDGHETMGIFAAYGDQPPMTLIALVGSGDKLELAIVDDSAKIMLGVTVGTPLTVEW</sequence>
<feature type="domain" description="S-adenosyl-l-methionine hydroxide adenosyltransferase N-terminal" evidence="3">
    <location>
        <begin position="7"/>
        <end position="152"/>
    </location>
</feature>
<dbReference type="SUPFAM" id="SSF102522">
    <property type="entry name" value="Bacterial fluorinating enzyme, N-terminal domain"/>
    <property type="match status" value="1"/>
</dbReference>
<dbReference type="InterPro" id="IPR046470">
    <property type="entry name" value="SAM_HAT_C"/>
</dbReference>
<proteinExistence type="inferred from homology"/>
<dbReference type="Pfam" id="PF20257">
    <property type="entry name" value="SAM_HAT_C"/>
    <property type="match status" value="1"/>
</dbReference>
<dbReference type="KEGG" id="amuc:Pan181_26400"/>
<keyword evidence="1" id="KW-0949">S-adenosyl-L-methionine</keyword>
<dbReference type="OrthoDB" id="9792195at2"/>
<gene>
    <name evidence="5" type="primary">salL</name>
    <name evidence="5" type="ORF">Pan181_26400</name>
</gene>
<dbReference type="InterPro" id="IPR023228">
    <property type="entry name" value="SAM_OH_AdoTrfase_N_sf"/>
</dbReference>
<dbReference type="Pfam" id="PF01887">
    <property type="entry name" value="SAM_HAT_N"/>
    <property type="match status" value="1"/>
</dbReference>
<dbReference type="PIRSF" id="PIRSF006779">
    <property type="entry name" value="UCP006779"/>
    <property type="match status" value="1"/>
</dbReference>
<dbReference type="InterPro" id="IPR023227">
    <property type="entry name" value="SAM_OH_AdoTrfase_C_sf"/>
</dbReference>
<dbReference type="Gene3D" id="2.40.30.90">
    <property type="entry name" value="Bacterial fluorinating enzyme like"/>
    <property type="match status" value="1"/>
</dbReference>
<evidence type="ECO:0000313" key="6">
    <source>
        <dbReference type="Proteomes" id="UP000315750"/>
    </source>
</evidence>
<evidence type="ECO:0000256" key="1">
    <source>
        <dbReference type="ARBA" id="ARBA00022691"/>
    </source>
</evidence>
<dbReference type="PANTHER" id="PTHR35092">
    <property type="entry name" value="CHLORINASE MJ1651"/>
    <property type="match status" value="1"/>
</dbReference>
<feature type="domain" description="S-adenosyl-l-methionine hydroxide adenosyltransferase C-terminal" evidence="4">
    <location>
        <begin position="175"/>
        <end position="259"/>
    </location>
</feature>
<organism evidence="5 6">
    <name type="scientific">Aeoliella mucimassa</name>
    <dbReference type="NCBI Taxonomy" id="2527972"/>
    <lineage>
        <taxon>Bacteria</taxon>
        <taxon>Pseudomonadati</taxon>
        <taxon>Planctomycetota</taxon>
        <taxon>Planctomycetia</taxon>
        <taxon>Pirellulales</taxon>
        <taxon>Lacipirellulaceae</taxon>
        <taxon>Aeoliella</taxon>
    </lineage>
</organism>
<comment type="similarity">
    <text evidence="2">Belongs to the SAM hydrolase / SAM-dependent halogenase family.</text>
</comment>
<dbReference type="EMBL" id="CP036278">
    <property type="protein sequence ID" value="QDU56431.1"/>
    <property type="molecule type" value="Genomic_DNA"/>
</dbReference>
<protein>
    <submittedName>
        <fullName evidence="5">Adenosyl-chloride synthase</fullName>
        <ecNumber evidence="5">2.5.1.94</ecNumber>
    </submittedName>
</protein>
<dbReference type="InterPro" id="IPR046469">
    <property type="entry name" value="SAM_HAT_N"/>
</dbReference>
<dbReference type="SUPFAM" id="SSF101852">
    <property type="entry name" value="Bacterial fluorinating enzyme, C-terminal domain"/>
    <property type="match status" value="1"/>
</dbReference>
<dbReference type="Proteomes" id="UP000315750">
    <property type="component" value="Chromosome"/>
</dbReference>
<dbReference type="PANTHER" id="PTHR35092:SF1">
    <property type="entry name" value="CHLORINASE MJ1651"/>
    <property type="match status" value="1"/>
</dbReference>
<dbReference type="RefSeq" id="WP_145247178.1">
    <property type="nucleotide sequence ID" value="NZ_CP036278.1"/>
</dbReference>
<evidence type="ECO:0000259" key="3">
    <source>
        <dbReference type="Pfam" id="PF01887"/>
    </source>
</evidence>
<dbReference type="AlphaFoldDB" id="A0A518AP13"/>
<evidence type="ECO:0000256" key="2">
    <source>
        <dbReference type="ARBA" id="ARBA00024035"/>
    </source>
</evidence>
<dbReference type="EC" id="2.5.1.94" evidence="5"/>
<keyword evidence="5" id="KW-0808">Transferase</keyword>
<accession>A0A518AP13</accession>
<evidence type="ECO:0000259" key="4">
    <source>
        <dbReference type="Pfam" id="PF20257"/>
    </source>
</evidence>
<name>A0A518AP13_9BACT</name>
<dbReference type="Gene3D" id="3.40.50.10790">
    <property type="entry name" value="S-adenosyl-l-methionine hydroxide adenosyltransferase, N-terminal"/>
    <property type="match status" value="1"/>
</dbReference>
<dbReference type="InterPro" id="IPR002747">
    <property type="entry name" value="SAM_OH_AdoTrfase"/>
</dbReference>
<evidence type="ECO:0000313" key="5">
    <source>
        <dbReference type="EMBL" id="QDU56431.1"/>
    </source>
</evidence>
<keyword evidence="6" id="KW-1185">Reference proteome</keyword>
<dbReference type="GO" id="GO:0016740">
    <property type="term" value="F:transferase activity"/>
    <property type="evidence" value="ECO:0007669"/>
    <property type="project" value="UniProtKB-KW"/>
</dbReference>
<reference evidence="5 6" key="1">
    <citation type="submission" date="2019-02" db="EMBL/GenBank/DDBJ databases">
        <title>Deep-cultivation of Planctomycetes and their phenomic and genomic characterization uncovers novel biology.</title>
        <authorList>
            <person name="Wiegand S."/>
            <person name="Jogler M."/>
            <person name="Boedeker C."/>
            <person name="Pinto D."/>
            <person name="Vollmers J."/>
            <person name="Rivas-Marin E."/>
            <person name="Kohn T."/>
            <person name="Peeters S.H."/>
            <person name="Heuer A."/>
            <person name="Rast P."/>
            <person name="Oberbeckmann S."/>
            <person name="Bunk B."/>
            <person name="Jeske O."/>
            <person name="Meyerdierks A."/>
            <person name="Storesund J.E."/>
            <person name="Kallscheuer N."/>
            <person name="Luecker S."/>
            <person name="Lage O.M."/>
            <person name="Pohl T."/>
            <person name="Merkel B.J."/>
            <person name="Hornburger P."/>
            <person name="Mueller R.-W."/>
            <person name="Bruemmer F."/>
            <person name="Labrenz M."/>
            <person name="Spormann A.M."/>
            <person name="Op den Camp H."/>
            <person name="Overmann J."/>
            <person name="Amann R."/>
            <person name="Jetten M.S.M."/>
            <person name="Mascher T."/>
            <person name="Medema M.H."/>
            <person name="Devos D.P."/>
            <person name="Kaster A.-K."/>
            <person name="Ovreas L."/>
            <person name="Rohde M."/>
            <person name="Galperin M.Y."/>
            <person name="Jogler C."/>
        </authorList>
    </citation>
    <scope>NUCLEOTIDE SEQUENCE [LARGE SCALE GENOMIC DNA]</scope>
    <source>
        <strain evidence="5 6">Pan181</strain>
    </source>
</reference>